<protein>
    <recommendedName>
        <fullName evidence="17">Cytochrome P450</fullName>
    </recommendedName>
</protein>
<dbReference type="InterPro" id="IPR036396">
    <property type="entry name" value="Cyt_P450_sf"/>
</dbReference>
<dbReference type="GO" id="GO:0005506">
    <property type="term" value="F:iron ion binding"/>
    <property type="evidence" value="ECO:0007669"/>
    <property type="project" value="InterPro"/>
</dbReference>
<dbReference type="PRINTS" id="PR00385">
    <property type="entry name" value="P450"/>
</dbReference>
<organism evidence="15 16">
    <name type="scientific">Pinctada imbricata</name>
    <name type="common">Atlantic pearl-oyster</name>
    <name type="synonym">Pinctada martensii</name>
    <dbReference type="NCBI Taxonomy" id="66713"/>
    <lineage>
        <taxon>Eukaryota</taxon>
        <taxon>Metazoa</taxon>
        <taxon>Spiralia</taxon>
        <taxon>Lophotrochozoa</taxon>
        <taxon>Mollusca</taxon>
        <taxon>Bivalvia</taxon>
        <taxon>Autobranchia</taxon>
        <taxon>Pteriomorphia</taxon>
        <taxon>Pterioida</taxon>
        <taxon>Pterioidea</taxon>
        <taxon>Pteriidae</taxon>
        <taxon>Pinctada</taxon>
    </lineage>
</organism>
<reference evidence="15" key="1">
    <citation type="submission" date="2019-08" db="EMBL/GenBank/DDBJ databases">
        <title>The improved chromosome-level genome for the pearl oyster Pinctada fucata martensii using PacBio sequencing and Hi-C.</title>
        <authorList>
            <person name="Zheng Z."/>
        </authorList>
    </citation>
    <scope>NUCLEOTIDE SEQUENCE</scope>
    <source>
        <strain evidence="15">ZZ-2019</strain>
        <tissue evidence="15">Adductor muscle</tissue>
    </source>
</reference>
<keyword evidence="16" id="KW-1185">Reference proteome</keyword>
<dbReference type="Gene3D" id="1.10.630.10">
    <property type="entry name" value="Cytochrome P450"/>
    <property type="match status" value="1"/>
</dbReference>
<keyword evidence="6 13" id="KW-0479">Metal-binding</keyword>
<dbReference type="GO" id="GO:0042446">
    <property type="term" value="P:hormone biosynthetic process"/>
    <property type="evidence" value="ECO:0007669"/>
    <property type="project" value="TreeGrafter"/>
</dbReference>
<dbReference type="Pfam" id="PF00067">
    <property type="entry name" value="p450"/>
    <property type="match status" value="1"/>
</dbReference>
<dbReference type="SUPFAM" id="SSF48264">
    <property type="entry name" value="Cytochrome P450"/>
    <property type="match status" value="1"/>
</dbReference>
<proteinExistence type="inferred from homology"/>
<dbReference type="GO" id="GO:0042448">
    <property type="term" value="P:progesterone metabolic process"/>
    <property type="evidence" value="ECO:0007669"/>
    <property type="project" value="TreeGrafter"/>
</dbReference>
<evidence type="ECO:0000256" key="12">
    <source>
        <dbReference type="ARBA" id="ARBA00023136"/>
    </source>
</evidence>
<dbReference type="InterPro" id="IPR001128">
    <property type="entry name" value="Cyt_P450"/>
</dbReference>
<keyword evidence="11 14" id="KW-0503">Monooxygenase</keyword>
<dbReference type="EMBL" id="VSWD01000002">
    <property type="protein sequence ID" value="KAK3107083.1"/>
    <property type="molecule type" value="Genomic_DNA"/>
</dbReference>
<gene>
    <name evidence="15" type="ORF">FSP39_006779</name>
</gene>
<dbReference type="GO" id="GO:0004508">
    <property type="term" value="F:steroid 17-alpha-monooxygenase activity"/>
    <property type="evidence" value="ECO:0007669"/>
    <property type="project" value="TreeGrafter"/>
</dbReference>
<comment type="subcellular location">
    <subcellularLocation>
        <location evidence="3">Endoplasmic reticulum membrane</location>
        <topology evidence="3">Peripheral membrane protein</topology>
    </subcellularLocation>
    <subcellularLocation>
        <location evidence="2">Microsome membrane</location>
        <topology evidence="2">Peripheral membrane protein</topology>
    </subcellularLocation>
</comment>
<evidence type="ECO:0000313" key="15">
    <source>
        <dbReference type="EMBL" id="KAK3107083.1"/>
    </source>
</evidence>
<evidence type="ECO:0000256" key="10">
    <source>
        <dbReference type="ARBA" id="ARBA00023004"/>
    </source>
</evidence>
<sequence length="505" mass="57937">MIVELTIVGAALGVFVMVAMAVTSRQKKKAPPGPRGLPFFGKVFALDPNTIHLDFTEWKANYGDIVMTKMSGKNVLVLNSLEAIRAAFEKEDCAPYMSDRPLNFIGEKIMYGYKEVLLRRYDDEFKKLKPLMMRGLDKHGFQSAHFRKLMKEEIDHVTSKFSATNGKSADPVEILMPSFCNIIGMIFTGERVEDNHHFLKTLSNFEHYGDKMIQPQVHGVYKLFPWIRHCPCYHGQLYCKVTEIREQLYDYLVNDVKRYDANNVNCFIHEMTKEQEAGSGSEEFHLTDEHIVAMVMDLINTSVLTTKALISGFIFLMLHFPEVQAKLQKEIDSVIGEKRSPELEDMTSMPYMRACIQEVLRFQSHLPLTAPHANLTTEVDLEGYHIPQNTIIFANIFAVHHDDQLWDDPWSFCPERFLDDDGQFVSSDHPSRKNMIPFGIGRRVCVGKEMTYLRAFTYMTNLLQNFSFKMADGDELPSSDPRKLQGQNPVILPQPYKCMVTKRAS</sequence>
<feature type="binding site" description="axial binding residue" evidence="13">
    <location>
        <position position="445"/>
    </location>
    <ligand>
        <name>heme</name>
        <dbReference type="ChEBI" id="CHEBI:30413"/>
    </ligand>
    <ligandPart>
        <name>Fe</name>
        <dbReference type="ChEBI" id="CHEBI:18248"/>
    </ligandPart>
</feature>
<comment type="cofactor">
    <cofactor evidence="1 13">
        <name>heme</name>
        <dbReference type="ChEBI" id="CHEBI:30413"/>
    </cofactor>
</comment>
<dbReference type="GO" id="GO:0005789">
    <property type="term" value="C:endoplasmic reticulum membrane"/>
    <property type="evidence" value="ECO:0007669"/>
    <property type="project" value="UniProtKB-SubCell"/>
</dbReference>
<evidence type="ECO:0000256" key="11">
    <source>
        <dbReference type="ARBA" id="ARBA00023033"/>
    </source>
</evidence>
<evidence type="ECO:0000256" key="4">
    <source>
        <dbReference type="ARBA" id="ARBA00010617"/>
    </source>
</evidence>
<evidence type="ECO:0000256" key="1">
    <source>
        <dbReference type="ARBA" id="ARBA00001971"/>
    </source>
</evidence>
<keyword evidence="7" id="KW-0256">Endoplasmic reticulum</keyword>
<dbReference type="PRINTS" id="PR00463">
    <property type="entry name" value="EP450I"/>
</dbReference>
<accession>A0AA88YT00</accession>
<dbReference type="PROSITE" id="PS00086">
    <property type="entry name" value="CYTOCHROME_P450"/>
    <property type="match status" value="1"/>
</dbReference>
<evidence type="ECO:0000256" key="3">
    <source>
        <dbReference type="ARBA" id="ARBA00004406"/>
    </source>
</evidence>
<dbReference type="PANTHER" id="PTHR24289">
    <property type="entry name" value="STEROID 17-ALPHA-HYDROXYLASE/17,20 LYASE"/>
    <property type="match status" value="1"/>
</dbReference>
<dbReference type="PANTHER" id="PTHR24289:SF20">
    <property type="entry name" value="STEROID 17-ALPHA-HYDROXYLASE_17,20 LYASE"/>
    <property type="match status" value="1"/>
</dbReference>
<keyword evidence="8" id="KW-0492">Microsome</keyword>
<dbReference type="AlphaFoldDB" id="A0AA88YT00"/>
<evidence type="ECO:0000256" key="7">
    <source>
        <dbReference type="ARBA" id="ARBA00022824"/>
    </source>
</evidence>
<evidence type="ECO:0000256" key="13">
    <source>
        <dbReference type="PIRSR" id="PIRSR602401-1"/>
    </source>
</evidence>
<dbReference type="InterPro" id="IPR002401">
    <property type="entry name" value="Cyt_P450_E_grp-I"/>
</dbReference>
<dbReference type="FunFam" id="1.10.630.10:FF:000238">
    <property type="entry name" value="Cytochrome P450 2A6"/>
    <property type="match status" value="1"/>
</dbReference>
<evidence type="ECO:0000313" key="16">
    <source>
        <dbReference type="Proteomes" id="UP001186944"/>
    </source>
</evidence>
<evidence type="ECO:0000256" key="8">
    <source>
        <dbReference type="ARBA" id="ARBA00022848"/>
    </source>
</evidence>
<evidence type="ECO:0000256" key="9">
    <source>
        <dbReference type="ARBA" id="ARBA00023002"/>
    </source>
</evidence>
<keyword evidence="9 14" id="KW-0560">Oxidoreductase</keyword>
<evidence type="ECO:0000256" key="6">
    <source>
        <dbReference type="ARBA" id="ARBA00022723"/>
    </source>
</evidence>
<comment type="similarity">
    <text evidence="4 14">Belongs to the cytochrome P450 family.</text>
</comment>
<keyword evidence="5 13" id="KW-0349">Heme</keyword>
<evidence type="ECO:0008006" key="17">
    <source>
        <dbReference type="Google" id="ProtNLM"/>
    </source>
</evidence>
<name>A0AA88YT00_PINIB</name>
<keyword evidence="12" id="KW-0472">Membrane</keyword>
<dbReference type="InterPro" id="IPR017972">
    <property type="entry name" value="Cyt_P450_CS"/>
</dbReference>
<evidence type="ECO:0000256" key="5">
    <source>
        <dbReference type="ARBA" id="ARBA00022617"/>
    </source>
</evidence>
<evidence type="ECO:0000256" key="2">
    <source>
        <dbReference type="ARBA" id="ARBA00004174"/>
    </source>
</evidence>
<evidence type="ECO:0000256" key="14">
    <source>
        <dbReference type="RuleBase" id="RU000461"/>
    </source>
</evidence>
<keyword evidence="10 13" id="KW-0408">Iron</keyword>
<dbReference type="GO" id="GO:0020037">
    <property type="term" value="F:heme binding"/>
    <property type="evidence" value="ECO:0007669"/>
    <property type="project" value="InterPro"/>
</dbReference>
<dbReference type="Proteomes" id="UP001186944">
    <property type="component" value="Unassembled WGS sequence"/>
</dbReference>
<comment type="caution">
    <text evidence="15">The sequence shown here is derived from an EMBL/GenBank/DDBJ whole genome shotgun (WGS) entry which is preliminary data.</text>
</comment>